<gene>
    <name evidence="3" type="ORF">pJE1_099</name>
</gene>
<name>A0A0D5A006_9SPHN</name>
<dbReference type="PANTHER" id="PTHR21240">
    <property type="entry name" value="2-AMINO-3-CARBOXYLMUCONATE-6-SEMIALDEHYDE DECARBOXYLASE"/>
    <property type="match status" value="1"/>
</dbReference>
<dbReference type="InterPro" id="IPR032465">
    <property type="entry name" value="ACMSD"/>
</dbReference>
<reference evidence="3" key="1">
    <citation type="submission" date="2014-06" db="EMBL/GenBank/DDBJ databases">
        <title>Molecular and ecological studies on carbamate pesticide degrading bacteria isolated from agricultural soils.</title>
        <authorList>
            <person name="Kim D.-U."/>
            <person name="Ka J.-O."/>
        </authorList>
    </citation>
    <scope>NUCLEOTIDE SEQUENCE</scope>
    <source>
        <strain evidence="3">JE1</strain>
        <plasmid evidence="3">pJE1</plasmid>
    </source>
</reference>
<feature type="domain" description="Amidohydrolase-related" evidence="2">
    <location>
        <begin position="155"/>
        <end position="406"/>
    </location>
</feature>
<accession>A0A0D5A006</accession>
<organism evidence="3">
    <name type="scientific">Sphingomonas sp. JE1</name>
    <dbReference type="NCBI Taxonomy" id="1628059"/>
    <lineage>
        <taxon>Bacteria</taxon>
        <taxon>Pseudomonadati</taxon>
        <taxon>Pseudomonadota</taxon>
        <taxon>Alphaproteobacteria</taxon>
        <taxon>Sphingomonadales</taxon>
        <taxon>Sphingomonadaceae</taxon>
        <taxon>Sphingomonas</taxon>
    </lineage>
</organism>
<evidence type="ECO:0000256" key="1">
    <source>
        <dbReference type="ARBA" id="ARBA00023239"/>
    </source>
</evidence>
<dbReference type="Gene3D" id="3.20.20.140">
    <property type="entry name" value="Metal-dependent hydrolases"/>
    <property type="match status" value="1"/>
</dbReference>
<sequence>MPDHAPLENRYQVPEVVAPFVGEINDIDGHEALSIGAWVDEFGSVLAPLRDACVKINAHHRGKEVTGDPSDVAPTIDDAPINAHNVWHLKDAEAPGSTDMDRRLDVLDFVGVRRQLMFPGGGPVFAHALLSKSDDPAIFPSITGDRRRIATEMIDACNQWSVRLAQRQDRIRPAAILIGDTPDEVYDRLHALIKGGIRQVMIAPDTPPGGVSPANPVLDRVWALAADADCAIVAHIAVSEAFPKTLVWRDAPAFKGWMLGAEFSLDPWTLSNIHLAVQNYLMTMVMGGVFERHPRLRFGSAEFTGHWIGPLADNMDRWAVNTPFVASRGDLGLKLKPSEYVRRNVRVASFDFEPVGQYIDHFGLEEVYCFASDFPHHEGGKDPMGKFAKSLEGKSSELLRKFFVTNGSWLLPD</sequence>
<dbReference type="Pfam" id="PF04909">
    <property type="entry name" value="Amidohydro_2"/>
    <property type="match status" value="1"/>
</dbReference>
<dbReference type="InterPro" id="IPR006680">
    <property type="entry name" value="Amidohydro-rel"/>
</dbReference>
<dbReference type="AlphaFoldDB" id="A0A0D5A006"/>
<evidence type="ECO:0000259" key="2">
    <source>
        <dbReference type="Pfam" id="PF04909"/>
    </source>
</evidence>
<dbReference type="GO" id="GO:0005737">
    <property type="term" value="C:cytoplasm"/>
    <property type="evidence" value="ECO:0007669"/>
    <property type="project" value="TreeGrafter"/>
</dbReference>
<dbReference type="GO" id="GO:0016787">
    <property type="term" value="F:hydrolase activity"/>
    <property type="evidence" value="ECO:0007669"/>
    <property type="project" value="InterPro"/>
</dbReference>
<evidence type="ECO:0000313" key="3">
    <source>
        <dbReference type="EMBL" id="AJW29521.1"/>
    </source>
</evidence>
<keyword evidence="3" id="KW-0614">Plasmid</keyword>
<proteinExistence type="predicted"/>
<dbReference type="GO" id="GO:0016831">
    <property type="term" value="F:carboxy-lyase activity"/>
    <property type="evidence" value="ECO:0007669"/>
    <property type="project" value="InterPro"/>
</dbReference>
<geneLocation type="plasmid" evidence="3">
    <name>pJE1</name>
</geneLocation>
<dbReference type="RefSeq" id="WP_173276908.1">
    <property type="nucleotide sequence ID" value="NZ_KM017071.1"/>
</dbReference>
<dbReference type="PANTHER" id="PTHR21240:SF28">
    <property type="entry name" value="ISO-OROTATE DECARBOXYLASE (EUROFUNG)"/>
    <property type="match status" value="1"/>
</dbReference>
<keyword evidence="1" id="KW-0456">Lyase</keyword>
<dbReference type="SUPFAM" id="SSF51556">
    <property type="entry name" value="Metallo-dependent hydrolases"/>
    <property type="match status" value="1"/>
</dbReference>
<protein>
    <recommendedName>
        <fullName evidence="2">Amidohydrolase-related domain-containing protein</fullName>
    </recommendedName>
</protein>
<dbReference type="InterPro" id="IPR032466">
    <property type="entry name" value="Metal_Hydrolase"/>
</dbReference>
<dbReference type="GO" id="GO:0019748">
    <property type="term" value="P:secondary metabolic process"/>
    <property type="evidence" value="ECO:0007669"/>
    <property type="project" value="TreeGrafter"/>
</dbReference>
<dbReference type="EMBL" id="KM017071">
    <property type="protein sequence ID" value="AJW29521.1"/>
    <property type="molecule type" value="Genomic_DNA"/>
</dbReference>